<evidence type="ECO:0000259" key="1">
    <source>
        <dbReference type="Pfam" id="PF13395"/>
    </source>
</evidence>
<sequence length="130" mass="15573">MKINLDNALKLWRLRYGNESEIQDYTGKWIKRDHYEGSGISSDYVWNIDHLIPKSRGGGDNQDNLVICHVETNEEKADRTSWIGYDADGDWINLQINRKRIINQDTREVLYDPKWYKQKYRIQIRQTQQN</sequence>
<evidence type="ECO:0000313" key="2">
    <source>
        <dbReference type="EMBL" id="BBU47833.1"/>
    </source>
</evidence>
<organism evidence="2 3">
    <name type="scientific">Mycoplasmopsis felis</name>
    <dbReference type="NCBI Taxonomy" id="33923"/>
    <lineage>
        <taxon>Bacteria</taxon>
        <taxon>Bacillati</taxon>
        <taxon>Mycoplasmatota</taxon>
        <taxon>Mycoplasmoidales</taxon>
        <taxon>Metamycoplasmataceae</taxon>
        <taxon>Mycoplasmopsis</taxon>
    </lineage>
</organism>
<dbReference type="AlphaFoldDB" id="A0A809SIG3"/>
<dbReference type="RefSeq" id="WP_161553255.1">
    <property type="nucleotide sequence ID" value="NZ_AP022325.1"/>
</dbReference>
<feature type="domain" description="HNH nuclease" evidence="1">
    <location>
        <begin position="35"/>
        <end position="82"/>
    </location>
</feature>
<gene>
    <name evidence="2" type="ORF">JPM2_5260</name>
</gene>
<proteinExistence type="predicted"/>
<accession>A0A809SIG3</accession>
<dbReference type="Proteomes" id="UP000464317">
    <property type="component" value="Chromosome"/>
</dbReference>
<evidence type="ECO:0000313" key="3">
    <source>
        <dbReference type="Proteomes" id="UP000464317"/>
    </source>
</evidence>
<dbReference type="InterPro" id="IPR003615">
    <property type="entry name" value="HNH_nuc"/>
</dbReference>
<dbReference type="Pfam" id="PF13395">
    <property type="entry name" value="HNH_4"/>
    <property type="match status" value="1"/>
</dbReference>
<name>A0A809SIG3_9BACT</name>
<dbReference type="Gene3D" id="1.10.30.50">
    <property type="match status" value="1"/>
</dbReference>
<dbReference type="KEGG" id="mfel:JPM2_5260"/>
<protein>
    <recommendedName>
        <fullName evidence="1">HNH nuclease domain-containing protein</fullName>
    </recommendedName>
</protein>
<keyword evidence="3" id="KW-1185">Reference proteome</keyword>
<dbReference type="EMBL" id="AP022325">
    <property type="protein sequence ID" value="BBU47833.1"/>
    <property type="molecule type" value="Genomic_DNA"/>
</dbReference>
<reference evidence="2 3" key="1">
    <citation type="submission" date="2020-01" db="EMBL/GenBank/DDBJ databases">
        <title>Complete genome sequence of Mycoplasma felis strain Myco-2.</title>
        <authorList>
            <person name="Kinoshita Y."/>
            <person name="Niwa H."/>
            <person name="Uchida-Fujii E."/>
            <person name="Nukada T."/>
        </authorList>
    </citation>
    <scope>NUCLEOTIDE SEQUENCE [LARGE SCALE GENOMIC DNA]</scope>
    <source>
        <strain evidence="2 3">Myco-2</strain>
    </source>
</reference>